<evidence type="ECO:0000256" key="4">
    <source>
        <dbReference type="ARBA" id="ARBA00023163"/>
    </source>
</evidence>
<dbReference type="PANTHER" id="PTHR15741:SF27">
    <property type="entry name" value="TRANSCRIPTION FACTOR AP-4"/>
    <property type="match status" value="1"/>
</dbReference>
<sequence>MNDKDPPPFGYTFSEFLSDGAPSTYEGHGHGQSLLNDLESQHLTDFFSTTDPFDLPDSQAFPSAMDAKASAHDYNNWADFIAPATVHRVTTTIPDQAHLQHGFHHEQHYAPSLHTDYMGNTQDDLQAASTLFNNSQPSYSNSRSHNFHDPLTSSRNASATGASESSLNALPMVVTPHGPIHEQLAALIPNHHEQGTLDAQLAAQWAATSGGQQPFGPPLPNPDPVLKRSYSFGTDYSFSNPSGYIVPNGQDNEMHAVHSSIHHLQRSQHIPRTLVDIDGLGAGHSGSPIEHGRNLPVCVSDPDDDELLDEAPSSEDEEEEGSRPPKKRKKSTSRVSKDTPKKGARNAKNRKPSLMAESSKKKRTSAAAQRQQRENLTEEQKRNNHIHSEQKRRDLIKQGYEDLHELVPAVRGGGLSKSQVLMEAVNFLEKLIQDNDAYRQAVG</sequence>
<dbReference type="SMART" id="SM00353">
    <property type="entry name" value="HLH"/>
    <property type="match status" value="1"/>
</dbReference>
<comment type="subcellular location">
    <subcellularLocation>
        <location evidence="1">Nucleus</location>
    </subcellularLocation>
</comment>
<feature type="compositionally biased region" description="Polar residues" evidence="6">
    <location>
        <begin position="151"/>
        <end position="164"/>
    </location>
</feature>
<dbReference type="GO" id="GO:0000981">
    <property type="term" value="F:DNA-binding transcription factor activity, RNA polymerase II-specific"/>
    <property type="evidence" value="ECO:0007669"/>
    <property type="project" value="TreeGrafter"/>
</dbReference>
<organism evidence="8 9">
    <name type="scientific">Clathrospora elynae</name>
    <dbReference type="NCBI Taxonomy" id="706981"/>
    <lineage>
        <taxon>Eukaryota</taxon>
        <taxon>Fungi</taxon>
        <taxon>Dikarya</taxon>
        <taxon>Ascomycota</taxon>
        <taxon>Pezizomycotina</taxon>
        <taxon>Dothideomycetes</taxon>
        <taxon>Pleosporomycetidae</taxon>
        <taxon>Pleosporales</taxon>
        <taxon>Diademaceae</taxon>
        <taxon>Clathrospora</taxon>
    </lineage>
</organism>
<dbReference type="Pfam" id="PF00010">
    <property type="entry name" value="HLH"/>
    <property type="match status" value="1"/>
</dbReference>
<dbReference type="InterPro" id="IPR011598">
    <property type="entry name" value="bHLH_dom"/>
</dbReference>
<dbReference type="PANTHER" id="PTHR15741">
    <property type="entry name" value="BASIC HELIX-LOOP-HELIX ZIP TRANSCRIPTION FACTOR"/>
    <property type="match status" value="1"/>
</dbReference>
<evidence type="ECO:0000256" key="1">
    <source>
        <dbReference type="ARBA" id="ARBA00004123"/>
    </source>
</evidence>
<dbReference type="SUPFAM" id="SSF47459">
    <property type="entry name" value="HLH, helix-loop-helix DNA-binding domain"/>
    <property type="match status" value="1"/>
</dbReference>
<evidence type="ECO:0000313" key="8">
    <source>
        <dbReference type="EMBL" id="KAF1942035.1"/>
    </source>
</evidence>
<dbReference type="InterPro" id="IPR036638">
    <property type="entry name" value="HLH_DNA-bd_sf"/>
</dbReference>
<feature type="compositionally biased region" description="Basic and acidic residues" evidence="6">
    <location>
        <begin position="371"/>
        <end position="392"/>
    </location>
</feature>
<dbReference type="InterPro" id="IPR052207">
    <property type="entry name" value="Max-like/E-box_TFs"/>
</dbReference>
<keyword evidence="2" id="KW-0805">Transcription regulation</keyword>
<dbReference type="PROSITE" id="PS50888">
    <property type="entry name" value="BHLH"/>
    <property type="match status" value="1"/>
</dbReference>
<evidence type="ECO:0000256" key="6">
    <source>
        <dbReference type="SAM" id="MobiDB-lite"/>
    </source>
</evidence>
<keyword evidence="3" id="KW-0238">DNA-binding</keyword>
<feature type="domain" description="BHLH" evidence="7">
    <location>
        <begin position="380"/>
        <end position="431"/>
    </location>
</feature>
<feature type="region of interest" description="Disordered" evidence="6">
    <location>
        <begin position="132"/>
        <end position="164"/>
    </location>
</feature>
<evidence type="ECO:0000256" key="3">
    <source>
        <dbReference type="ARBA" id="ARBA00023125"/>
    </source>
</evidence>
<dbReference type="OrthoDB" id="5778525at2759"/>
<keyword evidence="5" id="KW-0539">Nucleus</keyword>
<evidence type="ECO:0000259" key="7">
    <source>
        <dbReference type="PROSITE" id="PS50888"/>
    </source>
</evidence>
<dbReference type="AlphaFoldDB" id="A0A6A5SN15"/>
<dbReference type="GO" id="GO:0005634">
    <property type="term" value="C:nucleus"/>
    <property type="evidence" value="ECO:0007669"/>
    <property type="project" value="UniProtKB-SubCell"/>
</dbReference>
<feature type="compositionally biased region" description="Acidic residues" evidence="6">
    <location>
        <begin position="301"/>
        <end position="320"/>
    </location>
</feature>
<reference evidence="8" key="1">
    <citation type="journal article" date="2020" name="Stud. Mycol.">
        <title>101 Dothideomycetes genomes: a test case for predicting lifestyles and emergence of pathogens.</title>
        <authorList>
            <person name="Haridas S."/>
            <person name="Albert R."/>
            <person name="Binder M."/>
            <person name="Bloem J."/>
            <person name="Labutti K."/>
            <person name="Salamov A."/>
            <person name="Andreopoulos B."/>
            <person name="Baker S."/>
            <person name="Barry K."/>
            <person name="Bills G."/>
            <person name="Bluhm B."/>
            <person name="Cannon C."/>
            <person name="Castanera R."/>
            <person name="Culley D."/>
            <person name="Daum C."/>
            <person name="Ezra D."/>
            <person name="Gonzalez J."/>
            <person name="Henrissat B."/>
            <person name="Kuo A."/>
            <person name="Liang C."/>
            <person name="Lipzen A."/>
            <person name="Lutzoni F."/>
            <person name="Magnuson J."/>
            <person name="Mondo S."/>
            <person name="Nolan M."/>
            <person name="Ohm R."/>
            <person name="Pangilinan J."/>
            <person name="Park H.-J."/>
            <person name="Ramirez L."/>
            <person name="Alfaro M."/>
            <person name="Sun H."/>
            <person name="Tritt A."/>
            <person name="Yoshinaga Y."/>
            <person name="Zwiers L.-H."/>
            <person name="Turgeon B."/>
            <person name="Goodwin S."/>
            <person name="Spatafora J."/>
            <person name="Crous P."/>
            <person name="Grigoriev I."/>
        </authorList>
    </citation>
    <scope>NUCLEOTIDE SEQUENCE</scope>
    <source>
        <strain evidence="8">CBS 161.51</strain>
    </source>
</reference>
<feature type="compositionally biased region" description="Basic residues" evidence="6">
    <location>
        <begin position="342"/>
        <end position="351"/>
    </location>
</feature>
<proteinExistence type="predicted"/>
<dbReference type="Proteomes" id="UP000800038">
    <property type="component" value="Unassembled WGS sequence"/>
</dbReference>
<keyword evidence="9" id="KW-1185">Reference proteome</keyword>
<keyword evidence="4" id="KW-0804">Transcription</keyword>
<protein>
    <recommendedName>
        <fullName evidence="7">BHLH domain-containing protein</fullName>
    </recommendedName>
</protein>
<dbReference type="EMBL" id="ML976040">
    <property type="protein sequence ID" value="KAF1942035.1"/>
    <property type="molecule type" value="Genomic_DNA"/>
</dbReference>
<dbReference type="Gene3D" id="4.10.280.10">
    <property type="entry name" value="Helix-loop-helix DNA-binding domain"/>
    <property type="match status" value="1"/>
</dbReference>
<gene>
    <name evidence="8" type="ORF">EJ02DRAFT_376692</name>
</gene>
<dbReference type="CDD" id="cd11404">
    <property type="entry name" value="bHLHzip_Mlx_like"/>
    <property type="match status" value="1"/>
</dbReference>
<evidence type="ECO:0000256" key="5">
    <source>
        <dbReference type="ARBA" id="ARBA00023242"/>
    </source>
</evidence>
<evidence type="ECO:0000256" key="2">
    <source>
        <dbReference type="ARBA" id="ARBA00023015"/>
    </source>
</evidence>
<dbReference type="GO" id="GO:0046983">
    <property type="term" value="F:protein dimerization activity"/>
    <property type="evidence" value="ECO:0007669"/>
    <property type="project" value="InterPro"/>
</dbReference>
<feature type="compositionally biased region" description="Polar residues" evidence="6">
    <location>
        <begin position="132"/>
        <end position="144"/>
    </location>
</feature>
<feature type="region of interest" description="Disordered" evidence="6">
    <location>
        <begin position="277"/>
        <end position="392"/>
    </location>
</feature>
<accession>A0A6A5SN15</accession>
<dbReference type="GO" id="GO:0000978">
    <property type="term" value="F:RNA polymerase II cis-regulatory region sequence-specific DNA binding"/>
    <property type="evidence" value="ECO:0007669"/>
    <property type="project" value="TreeGrafter"/>
</dbReference>
<evidence type="ECO:0000313" key="9">
    <source>
        <dbReference type="Proteomes" id="UP000800038"/>
    </source>
</evidence>
<name>A0A6A5SN15_9PLEO</name>